<evidence type="ECO:0000313" key="8">
    <source>
        <dbReference type="EMBL" id="AVG23484.1"/>
    </source>
</evidence>
<dbReference type="PROSITE" id="PS00062">
    <property type="entry name" value="ALDOKETO_REDUCTASE_2"/>
    <property type="match status" value="1"/>
</dbReference>
<organism evidence="8 9">
    <name type="scientific">Pontimonas salivibrio</name>
    <dbReference type="NCBI Taxonomy" id="1159327"/>
    <lineage>
        <taxon>Bacteria</taxon>
        <taxon>Bacillati</taxon>
        <taxon>Actinomycetota</taxon>
        <taxon>Actinomycetes</taxon>
        <taxon>Micrococcales</taxon>
        <taxon>Microbacteriaceae</taxon>
        <taxon>Pontimonas</taxon>
    </lineage>
</organism>
<comment type="similarity">
    <text evidence="1">Belongs to the aldo/keto reductase family.</text>
</comment>
<dbReference type="Proteomes" id="UP000243077">
    <property type="component" value="Chromosome"/>
</dbReference>
<dbReference type="Gene3D" id="3.20.20.100">
    <property type="entry name" value="NADP-dependent oxidoreductase domain"/>
    <property type="match status" value="1"/>
</dbReference>
<dbReference type="InterPro" id="IPR036812">
    <property type="entry name" value="NAD(P)_OxRdtase_dom_sf"/>
</dbReference>
<evidence type="ECO:0000313" key="9">
    <source>
        <dbReference type="Proteomes" id="UP000243077"/>
    </source>
</evidence>
<evidence type="ECO:0000256" key="3">
    <source>
        <dbReference type="ARBA" id="ARBA00023002"/>
    </source>
</evidence>
<sequence length="278" mass="31222">MTHTTPELTMNSGHTIPQLGLGVFRVPQDDAQRVVADALEIGYRHIDNAAVYQNEEGVGRALAESGIPREELFITTKLWNTDQGTDGPRPALEESLRKLGLDYVDLYLIHWPAPQRNLYVESWRALEQLHGEGLARSIGVSNFEPEHLDRLAEHSSVIPAVNQVELHPALQQRELRGLQEPRGILTEAWGPLGQGKYSLEDMPGLADIAAKHSKTLAQVVLRWHLQEGVIVFPKTTRRERLVENFDVFSFELDADDMATMKAMDQGMRVGTHPNEGNW</sequence>
<evidence type="ECO:0000259" key="7">
    <source>
        <dbReference type="Pfam" id="PF00248"/>
    </source>
</evidence>
<accession>A0A2L2BPB0</accession>
<dbReference type="FunFam" id="3.20.20.100:FF:000015">
    <property type="entry name" value="Oxidoreductase, aldo/keto reductase family"/>
    <property type="match status" value="1"/>
</dbReference>
<keyword evidence="3" id="KW-0560">Oxidoreductase</keyword>
<evidence type="ECO:0000256" key="2">
    <source>
        <dbReference type="ARBA" id="ARBA00022857"/>
    </source>
</evidence>
<keyword evidence="2" id="KW-0521">NADP</keyword>
<feature type="site" description="Lowers pKa of active site Tyr" evidence="6">
    <location>
        <position position="77"/>
    </location>
</feature>
<dbReference type="PIRSF" id="PIRSF000097">
    <property type="entry name" value="AKR"/>
    <property type="match status" value="1"/>
</dbReference>
<gene>
    <name evidence="8" type="ORF">C3B54_11491</name>
</gene>
<keyword evidence="9" id="KW-1185">Reference proteome</keyword>
<feature type="active site" description="Proton donor" evidence="4">
    <location>
        <position position="52"/>
    </location>
</feature>
<evidence type="ECO:0000256" key="1">
    <source>
        <dbReference type="ARBA" id="ARBA00007905"/>
    </source>
</evidence>
<evidence type="ECO:0000256" key="4">
    <source>
        <dbReference type="PIRSR" id="PIRSR000097-1"/>
    </source>
</evidence>
<reference evidence="8 9" key="1">
    <citation type="submission" date="2018-02" db="EMBL/GenBank/DDBJ databases">
        <title>Complete genome of the streamlined marine actinobacterium Pontimonas salivibrio CL-TW6 adapted to coastal planktonic lifestype.</title>
        <authorList>
            <person name="Cho B.C."/>
            <person name="Hardies S.C."/>
            <person name="Jang G.I."/>
            <person name="Hwang C.Y."/>
        </authorList>
    </citation>
    <scope>NUCLEOTIDE SEQUENCE [LARGE SCALE GENOMIC DNA]</scope>
    <source>
        <strain evidence="8 9">CL-TW6</strain>
    </source>
</reference>
<dbReference type="InterPro" id="IPR018170">
    <property type="entry name" value="Aldo/ket_reductase_CS"/>
</dbReference>
<feature type="domain" description="NADP-dependent oxidoreductase" evidence="7">
    <location>
        <begin position="25"/>
        <end position="263"/>
    </location>
</feature>
<dbReference type="InterPro" id="IPR020471">
    <property type="entry name" value="AKR"/>
</dbReference>
<evidence type="ECO:0000256" key="5">
    <source>
        <dbReference type="PIRSR" id="PIRSR000097-2"/>
    </source>
</evidence>
<dbReference type="PANTHER" id="PTHR43827:SF3">
    <property type="entry name" value="NADP-DEPENDENT OXIDOREDUCTASE DOMAIN-CONTAINING PROTEIN"/>
    <property type="match status" value="1"/>
</dbReference>
<name>A0A2L2BPB0_9MICO</name>
<dbReference type="PANTHER" id="PTHR43827">
    <property type="entry name" value="2,5-DIKETO-D-GLUCONIC ACID REDUCTASE"/>
    <property type="match status" value="1"/>
</dbReference>
<dbReference type="EMBL" id="CP026923">
    <property type="protein sequence ID" value="AVG23484.1"/>
    <property type="molecule type" value="Genomic_DNA"/>
</dbReference>
<feature type="binding site" evidence="5">
    <location>
        <position position="110"/>
    </location>
    <ligand>
        <name>substrate</name>
    </ligand>
</feature>
<dbReference type="SUPFAM" id="SSF51430">
    <property type="entry name" value="NAD(P)-linked oxidoreductase"/>
    <property type="match status" value="1"/>
</dbReference>
<proteinExistence type="inferred from homology"/>
<evidence type="ECO:0000256" key="6">
    <source>
        <dbReference type="PIRSR" id="PIRSR000097-3"/>
    </source>
</evidence>
<dbReference type="KEGG" id="psai:C3B54_11491"/>
<dbReference type="GO" id="GO:0016616">
    <property type="term" value="F:oxidoreductase activity, acting on the CH-OH group of donors, NAD or NADP as acceptor"/>
    <property type="evidence" value="ECO:0007669"/>
    <property type="project" value="UniProtKB-ARBA"/>
</dbReference>
<dbReference type="AlphaFoldDB" id="A0A2L2BPB0"/>
<dbReference type="PRINTS" id="PR00069">
    <property type="entry name" value="ALDKETRDTASE"/>
</dbReference>
<protein>
    <submittedName>
        <fullName evidence="8">Aldo/keto reductase</fullName>
    </submittedName>
</protein>
<dbReference type="InterPro" id="IPR023210">
    <property type="entry name" value="NADP_OxRdtase_dom"/>
</dbReference>
<dbReference type="Pfam" id="PF00248">
    <property type="entry name" value="Aldo_ket_red"/>
    <property type="match status" value="1"/>
</dbReference>